<dbReference type="GO" id="GO:0006508">
    <property type="term" value="P:proteolysis"/>
    <property type="evidence" value="ECO:0007669"/>
    <property type="project" value="UniProtKB-KW"/>
</dbReference>
<comment type="subunit">
    <text evidence="20">Homodimer. The monomeric form is inactive while the homodimer is active.</text>
</comment>
<dbReference type="Pfam" id="PF04389">
    <property type="entry name" value="Peptidase_M28"/>
    <property type="match status" value="1"/>
</dbReference>
<dbReference type="FunFam" id="3.50.30.30:FF:000009">
    <property type="entry name" value="Carboxypeptidase Q"/>
    <property type="match status" value="1"/>
</dbReference>
<evidence type="ECO:0000256" key="16">
    <source>
        <dbReference type="ARBA" id="ARBA00023049"/>
    </source>
</evidence>
<evidence type="ECO:0000256" key="8">
    <source>
        <dbReference type="ARBA" id="ARBA00022645"/>
    </source>
</evidence>
<keyword evidence="25" id="KW-1185">Reference proteome</keyword>
<evidence type="ECO:0000256" key="19">
    <source>
        <dbReference type="ARBA" id="ARBA00023228"/>
    </source>
</evidence>
<feature type="chain" id="PRO_5019746376" description="Carboxypeptidase Q" evidence="22">
    <location>
        <begin position="21"/>
        <end position="331"/>
    </location>
</feature>
<protein>
    <recommendedName>
        <fullName evidence="6">Carboxypeptidase Q</fullName>
    </recommendedName>
    <alternativeName>
        <fullName evidence="21">Plasma glutamate carboxypeptidase</fullName>
    </alternativeName>
</protein>
<feature type="signal peptide" evidence="22">
    <location>
        <begin position="1"/>
        <end position="20"/>
    </location>
</feature>
<dbReference type="InParanoid" id="A0A482XLC8"/>
<evidence type="ECO:0000256" key="20">
    <source>
        <dbReference type="ARBA" id="ARBA00025833"/>
    </source>
</evidence>
<dbReference type="GO" id="GO:0005615">
    <property type="term" value="C:extracellular space"/>
    <property type="evidence" value="ECO:0007669"/>
    <property type="project" value="TreeGrafter"/>
</dbReference>
<dbReference type="GO" id="GO:0005794">
    <property type="term" value="C:Golgi apparatus"/>
    <property type="evidence" value="ECO:0007669"/>
    <property type="project" value="UniProtKB-SubCell"/>
</dbReference>
<dbReference type="SMR" id="A0A482XLC8"/>
<dbReference type="GO" id="GO:0005783">
    <property type="term" value="C:endoplasmic reticulum"/>
    <property type="evidence" value="ECO:0007669"/>
    <property type="project" value="UniProtKB-SubCell"/>
</dbReference>
<dbReference type="GO" id="GO:0070573">
    <property type="term" value="F:metallodipeptidase activity"/>
    <property type="evidence" value="ECO:0007669"/>
    <property type="project" value="InterPro"/>
</dbReference>
<dbReference type="PANTHER" id="PTHR12053:SF3">
    <property type="entry name" value="CARBOXYPEPTIDASE Q"/>
    <property type="match status" value="1"/>
</dbReference>
<keyword evidence="8" id="KW-0121">Carboxypeptidase</keyword>
<evidence type="ECO:0000313" key="25">
    <source>
        <dbReference type="Proteomes" id="UP000291343"/>
    </source>
</evidence>
<evidence type="ECO:0000256" key="14">
    <source>
        <dbReference type="ARBA" id="ARBA00022833"/>
    </source>
</evidence>
<keyword evidence="10" id="KW-0479">Metal-binding</keyword>
<evidence type="ECO:0000256" key="3">
    <source>
        <dbReference type="ARBA" id="ARBA00004555"/>
    </source>
</evidence>
<evidence type="ECO:0000256" key="17">
    <source>
        <dbReference type="ARBA" id="ARBA00023145"/>
    </source>
</evidence>
<comment type="caution">
    <text evidence="24">The sequence shown here is derived from an EMBL/GenBank/DDBJ whole genome shotgun (WGS) entry which is preliminary data.</text>
</comment>
<evidence type="ECO:0000313" key="24">
    <source>
        <dbReference type="EMBL" id="RZF46061.1"/>
    </source>
</evidence>
<keyword evidence="13" id="KW-0256">Endoplasmic reticulum</keyword>
<proteinExistence type="inferred from homology"/>
<dbReference type="GO" id="GO:0043171">
    <property type="term" value="P:peptide catabolic process"/>
    <property type="evidence" value="ECO:0007669"/>
    <property type="project" value="TreeGrafter"/>
</dbReference>
<keyword evidence="14" id="KW-0862">Zinc</keyword>
<feature type="non-terminal residue" evidence="24">
    <location>
        <position position="331"/>
    </location>
</feature>
<comment type="similarity">
    <text evidence="5">Belongs to the peptidase M28 family.</text>
</comment>
<name>A0A482XLC8_LAOST</name>
<keyword evidence="16" id="KW-0482">Metalloprotease</keyword>
<evidence type="ECO:0000256" key="22">
    <source>
        <dbReference type="SAM" id="SignalP"/>
    </source>
</evidence>
<evidence type="ECO:0000256" key="18">
    <source>
        <dbReference type="ARBA" id="ARBA00023180"/>
    </source>
</evidence>
<dbReference type="STRING" id="195883.A0A482XLC8"/>
<evidence type="ECO:0000256" key="11">
    <source>
        <dbReference type="ARBA" id="ARBA00022729"/>
    </source>
</evidence>
<keyword evidence="11 22" id="KW-0732">Signal</keyword>
<evidence type="ECO:0000256" key="7">
    <source>
        <dbReference type="ARBA" id="ARBA00022525"/>
    </source>
</evidence>
<reference evidence="24 25" key="1">
    <citation type="journal article" date="2017" name="Gigascience">
        <title>Genome sequence of the small brown planthopper, Laodelphax striatellus.</title>
        <authorList>
            <person name="Zhu J."/>
            <person name="Jiang F."/>
            <person name="Wang X."/>
            <person name="Yang P."/>
            <person name="Bao Y."/>
            <person name="Zhao W."/>
            <person name="Wang W."/>
            <person name="Lu H."/>
            <person name="Wang Q."/>
            <person name="Cui N."/>
            <person name="Li J."/>
            <person name="Chen X."/>
            <person name="Luo L."/>
            <person name="Yu J."/>
            <person name="Kang L."/>
            <person name="Cui F."/>
        </authorList>
    </citation>
    <scope>NUCLEOTIDE SEQUENCE [LARGE SCALE GENOMIC DNA]</scope>
    <source>
        <strain evidence="24">Lst14</strain>
    </source>
</reference>
<dbReference type="Gene3D" id="3.40.630.10">
    <property type="entry name" value="Zn peptidases"/>
    <property type="match status" value="1"/>
</dbReference>
<evidence type="ECO:0000256" key="1">
    <source>
        <dbReference type="ARBA" id="ARBA00004240"/>
    </source>
</evidence>
<keyword evidence="17" id="KW-0865">Zymogen</keyword>
<dbReference type="PANTHER" id="PTHR12053">
    <property type="entry name" value="PROTEASE FAMILY M28 PLASMA GLUTAMATE CARBOXYPEPTIDASE-RELATED"/>
    <property type="match status" value="1"/>
</dbReference>
<evidence type="ECO:0000256" key="10">
    <source>
        <dbReference type="ARBA" id="ARBA00022723"/>
    </source>
</evidence>
<feature type="domain" description="Peptidase M28" evidence="23">
    <location>
        <begin position="283"/>
        <end position="329"/>
    </location>
</feature>
<dbReference type="InterPro" id="IPR007484">
    <property type="entry name" value="Peptidase_M28"/>
</dbReference>
<evidence type="ECO:0000256" key="6">
    <source>
        <dbReference type="ARBA" id="ARBA00014116"/>
    </source>
</evidence>
<dbReference type="GO" id="GO:0046872">
    <property type="term" value="F:metal ion binding"/>
    <property type="evidence" value="ECO:0007669"/>
    <property type="project" value="UniProtKB-KW"/>
</dbReference>
<keyword evidence="9" id="KW-0645">Protease</keyword>
<dbReference type="GO" id="GO:0004180">
    <property type="term" value="F:carboxypeptidase activity"/>
    <property type="evidence" value="ECO:0007669"/>
    <property type="project" value="UniProtKB-KW"/>
</dbReference>
<evidence type="ECO:0000256" key="12">
    <source>
        <dbReference type="ARBA" id="ARBA00022801"/>
    </source>
</evidence>
<gene>
    <name evidence="24" type="ORF">LSTR_LSTR004774</name>
</gene>
<evidence type="ECO:0000256" key="9">
    <source>
        <dbReference type="ARBA" id="ARBA00022670"/>
    </source>
</evidence>
<keyword evidence="19" id="KW-0458">Lysosome</keyword>
<keyword evidence="18" id="KW-0325">Glycoprotein</keyword>
<evidence type="ECO:0000256" key="13">
    <source>
        <dbReference type="ARBA" id="ARBA00022824"/>
    </source>
</evidence>
<evidence type="ECO:0000256" key="5">
    <source>
        <dbReference type="ARBA" id="ARBA00010918"/>
    </source>
</evidence>
<evidence type="ECO:0000256" key="4">
    <source>
        <dbReference type="ARBA" id="ARBA00004613"/>
    </source>
</evidence>
<accession>A0A482XLC8</accession>
<keyword evidence="7" id="KW-0964">Secreted</keyword>
<evidence type="ECO:0000256" key="15">
    <source>
        <dbReference type="ARBA" id="ARBA00023034"/>
    </source>
</evidence>
<dbReference type="GO" id="GO:0005764">
    <property type="term" value="C:lysosome"/>
    <property type="evidence" value="ECO:0007669"/>
    <property type="project" value="UniProtKB-SubCell"/>
</dbReference>
<evidence type="ECO:0000259" key="23">
    <source>
        <dbReference type="Pfam" id="PF04389"/>
    </source>
</evidence>
<organism evidence="24 25">
    <name type="scientific">Laodelphax striatellus</name>
    <name type="common">Small brown planthopper</name>
    <name type="synonym">Delphax striatella</name>
    <dbReference type="NCBI Taxonomy" id="195883"/>
    <lineage>
        <taxon>Eukaryota</taxon>
        <taxon>Metazoa</taxon>
        <taxon>Ecdysozoa</taxon>
        <taxon>Arthropoda</taxon>
        <taxon>Hexapoda</taxon>
        <taxon>Insecta</taxon>
        <taxon>Pterygota</taxon>
        <taxon>Neoptera</taxon>
        <taxon>Paraneoptera</taxon>
        <taxon>Hemiptera</taxon>
        <taxon>Auchenorrhyncha</taxon>
        <taxon>Fulgoroidea</taxon>
        <taxon>Delphacidae</taxon>
        <taxon>Criomorphinae</taxon>
        <taxon>Laodelphax</taxon>
    </lineage>
</organism>
<dbReference type="OrthoDB" id="10013407at2759"/>
<dbReference type="SUPFAM" id="SSF53187">
    <property type="entry name" value="Zn-dependent exopeptidases"/>
    <property type="match status" value="1"/>
</dbReference>
<keyword evidence="15" id="KW-0333">Golgi apparatus</keyword>
<dbReference type="InterPro" id="IPR039866">
    <property type="entry name" value="CPQ"/>
</dbReference>
<comment type="subcellular location">
    <subcellularLocation>
        <location evidence="1">Endoplasmic reticulum</location>
    </subcellularLocation>
    <subcellularLocation>
        <location evidence="3">Golgi apparatus</location>
    </subcellularLocation>
    <subcellularLocation>
        <location evidence="2">Lysosome</location>
    </subcellularLocation>
    <subcellularLocation>
        <location evidence="4">Secreted</location>
    </subcellularLocation>
</comment>
<evidence type="ECO:0000256" key="21">
    <source>
        <dbReference type="ARBA" id="ARBA00033328"/>
    </source>
</evidence>
<evidence type="ECO:0000256" key="2">
    <source>
        <dbReference type="ARBA" id="ARBA00004371"/>
    </source>
</evidence>
<sequence>MKLITLLFVAIFANYQYCSCITDEAIATNEIPRDDHAQKPVECRIDEEIKREILGFKPLVDQIVEAVTKGEFKGKMYEELATFVDKFGSRYSGTRNLEDSIDFMQTVLNNYNLDNVHTEPVTFDGWFRGEEYATLIKPRLYEMKILGLGYSVGTPGSGIVAEVLVVNSFEELAAKSDQVKGKIVVYNEEFRSYGQTVKYRSIGAIEAARHGAVAALVRSITPYSIYSPHTGMMHYDSNVTKIPFAAITVEDAQMLRRMSERGSTIEIQLKMANSVEVGLKSRNSVAELRGKTLPDRVVLVSGHLDSWDVGQGAMDDGAGAFISWYSLAVLN</sequence>
<dbReference type="AlphaFoldDB" id="A0A482XLC8"/>
<dbReference type="Proteomes" id="UP000291343">
    <property type="component" value="Unassembled WGS sequence"/>
</dbReference>
<dbReference type="Gene3D" id="3.50.30.30">
    <property type="match status" value="1"/>
</dbReference>
<dbReference type="EMBL" id="QKKF02007188">
    <property type="protein sequence ID" value="RZF46061.1"/>
    <property type="molecule type" value="Genomic_DNA"/>
</dbReference>
<keyword evidence="12" id="KW-0378">Hydrolase</keyword>